<sequence>MGLAIDTTFDFLTETPPGKDADAVSPTLKRYHRHLWTKPLPSGPVFDLQERPGAYLTYETEGRTIYPASDAITTNLYGKAARIIDQIPPAEIPPDLGYTIGSSIIFPGERIGRQMTINGARGFHPQIADRFDLTLECIRRHYEGEESPLAVVLGRYGYFFDLFVDFGGYVEFFLLHDLLRGPDKVKFFMEFDEFQRSSIPQDTAEYLSYRAASDDFIRARNRRMGDFVSQLG</sequence>
<dbReference type="EMBL" id="CP044427">
    <property type="protein sequence ID" value="QFG69242.1"/>
    <property type="molecule type" value="Genomic_DNA"/>
</dbReference>
<protein>
    <submittedName>
        <fullName evidence="1">Uncharacterized protein</fullName>
    </submittedName>
</protein>
<dbReference type="RefSeq" id="WP_158061624.1">
    <property type="nucleotide sequence ID" value="NZ_CP044427.1"/>
</dbReference>
<gene>
    <name evidence="1" type="ORF">FY030_11470</name>
</gene>
<dbReference type="AlphaFoldDB" id="A0A5J6V8C3"/>
<dbReference type="Pfam" id="PF22507">
    <property type="entry name" value="DUF6994"/>
    <property type="match status" value="1"/>
</dbReference>
<keyword evidence="2" id="KW-1185">Reference proteome</keyword>
<dbReference type="OrthoDB" id="1664004at2"/>
<dbReference type="InterPro" id="IPR054263">
    <property type="entry name" value="DUF6994"/>
</dbReference>
<reference evidence="1 2" key="1">
    <citation type="submission" date="2019-09" db="EMBL/GenBank/DDBJ databases">
        <title>Serinicoccus pratensis sp. nov., isolated from meadow soil.</title>
        <authorList>
            <person name="Zhang W."/>
        </authorList>
    </citation>
    <scope>NUCLEOTIDE SEQUENCE [LARGE SCALE GENOMIC DNA]</scope>
    <source>
        <strain evidence="1 2">W204</strain>
    </source>
</reference>
<organism evidence="1 2">
    <name type="scientific">Ornithinimicrobium pratense</name>
    <dbReference type="NCBI Taxonomy" id="2593973"/>
    <lineage>
        <taxon>Bacteria</taxon>
        <taxon>Bacillati</taxon>
        <taxon>Actinomycetota</taxon>
        <taxon>Actinomycetes</taxon>
        <taxon>Micrococcales</taxon>
        <taxon>Ornithinimicrobiaceae</taxon>
        <taxon>Ornithinimicrobium</taxon>
    </lineage>
</organism>
<dbReference type="Proteomes" id="UP000326546">
    <property type="component" value="Chromosome"/>
</dbReference>
<accession>A0A5J6V8C3</accession>
<name>A0A5J6V8C3_9MICO</name>
<proteinExistence type="predicted"/>
<evidence type="ECO:0000313" key="2">
    <source>
        <dbReference type="Proteomes" id="UP000326546"/>
    </source>
</evidence>
<evidence type="ECO:0000313" key="1">
    <source>
        <dbReference type="EMBL" id="QFG69242.1"/>
    </source>
</evidence>
<dbReference type="KEGG" id="serw:FY030_11470"/>